<dbReference type="InterPro" id="IPR006172">
    <property type="entry name" value="DNA-dir_DNA_pol_B"/>
</dbReference>
<dbReference type="EMBL" id="AOGX02000024">
    <property type="protein sequence ID" value="EOQ88291.1"/>
    <property type="molecule type" value="Genomic_DNA"/>
</dbReference>
<evidence type="ECO:0000256" key="2">
    <source>
        <dbReference type="ARBA" id="ARBA00012417"/>
    </source>
</evidence>
<comment type="catalytic activity">
    <reaction evidence="7">
        <text>DNA(n) + a 2'-deoxyribonucleoside 5'-triphosphate = DNA(n+1) + diphosphate</text>
        <dbReference type="Rhea" id="RHEA:22508"/>
        <dbReference type="Rhea" id="RHEA-COMP:17339"/>
        <dbReference type="Rhea" id="RHEA-COMP:17340"/>
        <dbReference type="ChEBI" id="CHEBI:33019"/>
        <dbReference type="ChEBI" id="CHEBI:61560"/>
        <dbReference type="ChEBI" id="CHEBI:173112"/>
        <dbReference type="EC" id="2.7.7.7"/>
    </reaction>
</comment>
<dbReference type="Gene3D" id="1.10.287.690">
    <property type="entry name" value="Helix hairpin bin"/>
    <property type="match status" value="1"/>
</dbReference>
<protein>
    <recommendedName>
        <fullName evidence="2">DNA-directed DNA polymerase</fullName>
        <ecNumber evidence="2">2.7.7.7</ecNumber>
    </recommendedName>
</protein>
<dbReference type="GO" id="GO:0003887">
    <property type="term" value="F:DNA-directed DNA polymerase activity"/>
    <property type="evidence" value="ECO:0007669"/>
    <property type="project" value="UniProtKB-KW"/>
</dbReference>
<evidence type="ECO:0000256" key="5">
    <source>
        <dbReference type="ARBA" id="ARBA00022932"/>
    </source>
</evidence>
<evidence type="ECO:0000259" key="9">
    <source>
        <dbReference type="Pfam" id="PF00136"/>
    </source>
</evidence>
<dbReference type="InterPro" id="IPR036397">
    <property type="entry name" value="RNaseH_sf"/>
</dbReference>
<name>A0A5E8H9Z9_9LEPT</name>
<evidence type="ECO:0000256" key="8">
    <source>
        <dbReference type="SAM" id="MobiDB-lite"/>
    </source>
</evidence>
<comment type="caution">
    <text evidence="10">The sequence shown here is derived from an EMBL/GenBank/DDBJ whole genome shotgun (WGS) entry which is preliminary data.</text>
</comment>
<evidence type="ECO:0000256" key="3">
    <source>
        <dbReference type="ARBA" id="ARBA00022679"/>
    </source>
</evidence>
<dbReference type="PANTHER" id="PTHR10322">
    <property type="entry name" value="DNA POLYMERASE CATALYTIC SUBUNIT"/>
    <property type="match status" value="1"/>
</dbReference>
<keyword evidence="5" id="KW-0239">DNA-directed DNA polymerase</keyword>
<evidence type="ECO:0000256" key="6">
    <source>
        <dbReference type="ARBA" id="ARBA00023125"/>
    </source>
</evidence>
<dbReference type="GO" id="GO:0003677">
    <property type="term" value="F:DNA binding"/>
    <property type="evidence" value="ECO:0007669"/>
    <property type="project" value="UniProtKB-KW"/>
</dbReference>
<evidence type="ECO:0000313" key="10">
    <source>
        <dbReference type="EMBL" id="EOQ88291.1"/>
    </source>
</evidence>
<dbReference type="OrthoDB" id="139066at2"/>
<organism evidence="10 11">
    <name type="scientific">Leptospira yanagawae serovar Saopaulo str. Sao Paulo = ATCC 700523</name>
    <dbReference type="NCBI Taxonomy" id="1249483"/>
    <lineage>
        <taxon>Bacteria</taxon>
        <taxon>Pseudomonadati</taxon>
        <taxon>Spirochaetota</taxon>
        <taxon>Spirochaetia</taxon>
        <taxon>Leptospirales</taxon>
        <taxon>Leptospiraceae</taxon>
        <taxon>Leptospira</taxon>
    </lineage>
</organism>
<dbReference type="InterPro" id="IPR043502">
    <property type="entry name" value="DNA/RNA_pol_sf"/>
</dbReference>
<dbReference type="InterPro" id="IPR006134">
    <property type="entry name" value="DNA-dir_DNA_pol_B_multi_dom"/>
</dbReference>
<dbReference type="GO" id="GO:0000166">
    <property type="term" value="F:nucleotide binding"/>
    <property type="evidence" value="ECO:0007669"/>
    <property type="project" value="InterPro"/>
</dbReference>
<feature type="region of interest" description="Disordered" evidence="8">
    <location>
        <begin position="713"/>
        <end position="747"/>
    </location>
</feature>
<dbReference type="SUPFAM" id="SSF53098">
    <property type="entry name" value="Ribonuclease H-like"/>
    <property type="match status" value="1"/>
</dbReference>
<dbReference type="STRING" id="1249483.LEP1GSC202_3498"/>
<keyword evidence="6" id="KW-0238">DNA-binding</keyword>
<evidence type="ECO:0000256" key="1">
    <source>
        <dbReference type="ARBA" id="ARBA00005755"/>
    </source>
</evidence>
<gene>
    <name evidence="10" type="ORF">LEP1GSC202_3498</name>
</gene>
<proteinExistence type="inferred from homology"/>
<keyword evidence="3" id="KW-0808">Transferase</keyword>
<dbReference type="InterPro" id="IPR050240">
    <property type="entry name" value="DNA_pol_type-B"/>
</dbReference>
<dbReference type="InterPro" id="IPR023211">
    <property type="entry name" value="DNA_pol_palm_dom_sf"/>
</dbReference>
<comment type="similarity">
    <text evidence="1">Belongs to the DNA polymerase type-B family.</text>
</comment>
<keyword evidence="4" id="KW-0548">Nucleotidyltransferase</keyword>
<evidence type="ECO:0000256" key="4">
    <source>
        <dbReference type="ARBA" id="ARBA00022695"/>
    </source>
</evidence>
<sequence>MEIYKGYLFDIYHSEQKIYLWIKSDSGELKLFVDEYFPIIYANASPTILKKLVKRFYELDALAEIPTFTEKRLFYQNKSIPVLKLVISKPQLLPKITNKLFNLYGKYDIYHSDIEITTGYMVEKNIYPLAFLRIEYEVSKNQLNHIKNIKALTDINELDYEVPELKAISLYLEKSHRHPFQENTLIAETAQKTYQIPTKNGITLIQNLNEIFKNHDPDIVLSSFGDQVIFPYLFKTAQDNHLTTEFDRDKTSLIRRSIQTQGTSFNTYGTIVYRAPSYPLFGRWHIDSRNSFVYKEAELIGIIELSRISRLPIQKMARASTGKALTYIEVDVALRMNYLVPWQKSALESEKSALQLLNADKGGLVFQADIQNGFVLENVAQLDFSQMYPSIMVTHNISPETINCLCCEGEENIEKVPSLGYRICTKRKGIVSEALAHIVQRRNHYKEQKKNNHPNSINIQSKQSSLKWMLVTSFGYLGYRNAKFGKLESHEAVTAFGREKLIIAKEVSEEYNYNVVHGITDSIFIQKKDKSPISKEDLTMVCLEIEKRTKIKMEIEGIYSWLSFPPSTQDEKLPVANRYMGCFVNGQFKGRGIITRRKDFPKLIREAQNHMIQWMCQFKTIKEMQSKENEIIDLFYSYDQKLVTGDLNWKDLIIQKSTSKEPEDYTVDAPSTIAVKDLMEMGVRVQAGEKIKYIVLNQKSKKKGERYLTIERMEKKENTNESLNSKGDRESRGQGNHFKNTNEKNKKIMQIDQNINKKLSDTSDPYPNAQKEIKNITRNDKEIFKTTTYNLNEISHSRPYHNGTTPKSDHKTPKYDRRYYRNLLLKSFKEIWIGISSFKNFEILISEDTFLPFSLEKNQNYCKTINTANSIFIA</sequence>
<evidence type="ECO:0000313" key="11">
    <source>
        <dbReference type="Proteomes" id="UP000013996"/>
    </source>
</evidence>
<dbReference type="GO" id="GO:0006261">
    <property type="term" value="P:DNA-templated DNA replication"/>
    <property type="evidence" value="ECO:0007669"/>
    <property type="project" value="TreeGrafter"/>
</dbReference>
<dbReference type="AlphaFoldDB" id="A0A5E8H9Z9"/>
<dbReference type="Gene3D" id="3.30.420.10">
    <property type="entry name" value="Ribonuclease H-like superfamily/Ribonuclease H"/>
    <property type="match status" value="1"/>
</dbReference>
<dbReference type="Gene3D" id="3.30.342.10">
    <property type="entry name" value="DNA Polymerase, chain B, domain 1"/>
    <property type="match status" value="1"/>
</dbReference>
<reference evidence="10 11" key="1">
    <citation type="submission" date="2013-04" db="EMBL/GenBank/DDBJ databases">
        <authorList>
            <person name="Harkins D.M."/>
            <person name="Durkin A.S."/>
            <person name="Brinkac L.M."/>
            <person name="Haft D.H."/>
            <person name="Selengut J.D."/>
            <person name="Sanka R."/>
            <person name="DePew J."/>
            <person name="Purushe J."/>
            <person name="Hartskeerl R.A."/>
            <person name="Ahmed A."/>
            <person name="van der Linden H."/>
            <person name="Goris M.G.A."/>
            <person name="Vinetz J.M."/>
            <person name="Sutton G.G."/>
            <person name="Nierman W.C."/>
            <person name="Fouts D.E."/>
        </authorList>
    </citation>
    <scope>NUCLEOTIDE SEQUENCE [LARGE SCALE GENOMIC DNA]</scope>
    <source>
        <strain evidence="10 11">Sao Paulo</strain>
    </source>
</reference>
<dbReference type="RefSeq" id="WP_015678305.1">
    <property type="nucleotide sequence ID" value="NZ_AOGX02000024.1"/>
</dbReference>
<dbReference type="Gene3D" id="3.90.1600.10">
    <property type="entry name" value="Palm domain of DNA polymerase"/>
    <property type="match status" value="1"/>
</dbReference>
<dbReference type="InterPro" id="IPR042087">
    <property type="entry name" value="DNA_pol_B_thumb"/>
</dbReference>
<evidence type="ECO:0000256" key="7">
    <source>
        <dbReference type="ARBA" id="ARBA00049244"/>
    </source>
</evidence>
<dbReference type="InterPro" id="IPR012337">
    <property type="entry name" value="RNaseH-like_sf"/>
</dbReference>
<feature type="domain" description="DNA-directed DNA polymerase family B multifunctional" evidence="9">
    <location>
        <begin position="334"/>
        <end position="719"/>
    </location>
</feature>
<dbReference type="PANTHER" id="PTHR10322:SF23">
    <property type="entry name" value="DNA POLYMERASE DELTA CATALYTIC SUBUNIT"/>
    <property type="match status" value="1"/>
</dbReference>
<dbReference type="SUPFAM" id="SSF56672">
    <property type="entry name" value="DNA/RNA polymerases"/>
    <property type="match status" value="1"/>
</dbReference>
<accession>A0A5E8H9Z9</accession>
<dbReference type="SMART" id="SM00486">
    <property type="entry name" value="POLBc"/>
    <property type="match status" value="1"/>
</dbReference>
<dbReference type="EC" id="2.7.7.7" evidence="2"/>
<dbReference type="CDD" id="cd05531">
    <property type="entry name" value="POLBc_B2"/>
    <property type="match status" value="1"/>
</dbReference>
<feature type="region of interest" description="Disordered" evidence="8">
    <location>
        <begin position="794"/>
        <end position="813"/>
    </location>
</feature>
<dbReference type="Proteomes" id="UP000013996">
    <property type="component" value="Unassembled WGS sequence"/>
</dbReference>
<dbReference type="Pfam" id="PF00136">
    <property type="entry name" value="DNA_pol_B"/>
    <property type="match status" value="1"/>
</dbReference>
<dbReference type="Gene3D" id="1.10.132.60">
    <property type="entry name" value="DNA polymerase family B, C-terminal domain"/>
    <property type="match status" value="1"/>
</dbReference>